<dbReference type="Proteomes" id="UP001321473">
    <property type="component" value="Unassembled WGS sequence"/>
</dbReference>
<protein>
    <recommendedName>
        <fullName evidence="1">GH18 domain-containing protein</fullName>
    </recommendedName>
</protein>
<keyword evidence="3" id="KW-1185">Reference proteome</keyword>
<dbReference type="GO" id="GO:0004568">
    <property type="term" value="F:chitinase activity"/>
    <property type="evidence" value="ECO:0007669"/>
    <property type="project" value="TreeGrafter"/>
</dbReference>
<reference evidence="2 3" key="1">
    <citation type="journal article" date="2023" name="Arcadia Sci">
        <title>De novo assembly of a long-read Amblyomma americanum tick genome.</title>
        <authorList>
            <person name="Chou S."/>
            <person name="Poskanzer K.E."/>
            <person name="Rollins M."/>
            <person name="Thuy-Boun P.S."/>
        </authorList>
    </citation>
    <scope>NUCLEOTIDE SEQUENCE [LARGE SCALE GENOMIC DNA]</scope>
    <source>
        <strain evidence="2">F_SG_1</strain>
        <tissue evidence="2">Salivary glands</tissue>
    </source>
</reference>
<dbReference type="PROSITE" id="PS51910">
    <property type="entry name" value="GH18_2"/>
    <property type="match status" value="1"/>
</dbReference>
<sequence length="322" mass="35990">MESVVLPALPTYFQIGPHYNSTTPTPSLNPFLCVFNSSRVVPDYDPLYTGTSWNYMFQTLPFAHCPNIVYWSVGVENGTITSRMPAFDAQHGLSQLRTIADAQGYPDFKIRLALGGYPEDSPHFTRLVQDPAMLQRVMNSVVSAMQNFHLDGVTVDWAQPKPGCESPDDLRLLGDLLKNLRSTFNSQGLRQAITSAILHVNASNEHLVDSVFSEVNYFFLATHRVRLPRNPSMEHLCANITSFVHSVLERYARIAQRISFEQLCIAEYASPMVSEGSVDPATGVAYFQPPMKFAPIYLPMARVPASYTNRCESHLTTVPLPQ</sequence>
<dbReference type="PANTHER" id="PTHR11177:SF317">
    <property type="entry name" value="CHITINASE 12-RELATED"/>
    <property type="match status" value="1"/>
</dbReference>
<feature type="domain" description="GH18" evidence="1">
    <location>
        <begin position="38"/>
        <end position="322"/>
    </location>
</feature>
<dbReference type="GO" id="GO:0008061">
    <property type="term" value="F:chitin binding"/>
    <property type="evidence" value="ECO:0007669"/>
    <property type="project" value="TreeGrafter"/>
</dbReference>
<evidence type="ECO:0000313" key="3">
    <source>
        <dbReference type="Proteomes" id="UP001321473"/>
    </source>
</evidence>
<dbReference type="SUPFAM" id="SSF51445">
    <property type="entry name" value="(Trans)glycosidases"/>
    <property type="match status" value="1"/>
</dbReference>
<dbReference type="GO" id="GO:0006032">
    <property type="term" value="P:chitin catabolic process"/>
    <property type="evidence" value="ECO:0007669"/>
    <property type="project" value="TreeGrafter"/>
</dbReference>
<name>A0AAQ4D451_AMBAM</name>
<comment type="caution">
    <text evidence="2">The sequence shown here is derived from an EMBL/GenBank/DDBJ whole genome shotgun (WGS) entry which is preliminary data.</text>
</comment>
<dbReference type="GO" id="GO:0005576">
    <property type="term" value="C:extracellular region"/>
    <property type="evidence" value="ECO:0007669"/>
    <property type="project" value="TreeGrafter"/>
</dbReference>
<organism evidence="2 3">
    <name type="scientific">Amblyomma americanum</name>
    <name type="common">Lone star tick</name>
    <dbReference type="NCBI Taxonomy" id="6943"/>
    <lineage>
        <taxon>Eukaryota</taxon>
        <taxon>Metazoa</taxon>
        <taxon>Ecdysozoa</taxon>
        <taxon>Arthropoda</taxon>
        <taxon>Chelicerata</taxon>
        <taxon>Arachnida</taxon>
        <taxon>Acari</taxon>
        <taxon>Parasitiformes</taxon>
        <taxon>Ixodida</taxon>
        <taxon>Ixodoidea</taxon>
        <taxon>Ixodidae</taxon>
        <taxon>Amblyomminae</taxon>
        <taxon>Amblyomma</taxon>
    </lineage>
</organism>
<dbReference type="AlphaFoldDB" id="A0AAQ4D451"/>
<dbReference type="GO" id="GO:0005975">
    <property type="term" value="P:carbohydrate metabolic process"/>
    <property type="evidence" value="ECO:0007669"/>
    <property type="project" value="InterPro"/>
</dbReference>
<dbReference type="EMBL" id="JARKHS020035434">
    <property type="protein sequence ID" value="KAK8757241.1"/>
    <property type="molecule type" value="Genomic_DNA"/>
</dbReference>
<dbReference type="InterPro" id="IPR017853">
    <property type="entry name" value="GH"/>
</dbReference>
<evidence type="ECO:0000313" key="2">
    <source>
        <dbReference type="EMBL" id="KAK8757241.1"/>
    </source>
</evidence>
<evidence type="ECO:0000259" key="1">
    <source>
        <dbReference type="PROSITE" id="PS51910"/>
    </source>
</evidence>
<gene>
    <name evidence="2" type="ORF">V5799_000051</name>
</gene>
<dbReference type="Gene3D" id="3.20.20.80">
    <property type="entry name" value="Glycosidases"/>
    <property type="match status" value="1"/>
</dbReference>
<proteinExistence type="predicted"/>
<dbReference type="PANTHER" id="PTHR11177">
    <property type="entry name" value="CHITINASE"/>
    <property type="match status" value="1"/>
</dbReference>
<accession>A0AAQ4D451</accession>
<dbReference type="InterPro" id="IPR050314">
    <property type="entry name" value="Glycosyl_Hydrlase_18"/>
</dbReference>
<dbReference type="InterPro" id="IPR001223">
    <property type="entry name" value="Glyco_hydro18_cat"/>
</dbReference>
<dbReference type="Pfam" id="PF00704">
    <property type="entry name" value="Glyco_hydro_18"/>
    <property type="match status" value="1"/>
</dbReference>